<keyword evidence="3" id="KW-1185">Reference proteome</keyword>
<accession>A0AA40DEC7</accession>
<evidence type="ECO:0000256" key="1">
    <source>
        <dbReference type="SAM" id="MobiDB-lite"/>
    </source>
</evidence>
<dbReference type="Proteomes" id="UP001174997">
    <property type="component" value="Unassembled WGS sequence"/>
</dbReference>
<feature type="region of interest" description="Disordered" evidence="1">
    <location>
        <begin position="64"/>
        <end position="102"/>
    </location>
</feature>
<gene>
    <name evidence="2" type="ORF">QBC41DRAFT_354958</name>
</gene>
<dbReference type="EMBL" id="JAULSY010000030">
    <property type="protein sequence ID" value="KAK0670564.1"/>
    <property type="molecule type" value="Genomic_DNA"/>
</dbReference>
<name>A0AA40DEC7_9PEZI</name>
<comment type="caution">
    <text evidence="2">The sequence shown here is derived from an EMBL/GenBank/DDBJ whole genome shotgun (WGS) entry which is preliminary data.</text>
</comment>
<evidence type="ECO:0000313" key="2">
    <source>
        <dbReference type="EMBL" id="KAK0670564.1"/>
    </source>
</evidence>
<feature type="compositionally biased region" description="Low complexity" evidence="1">
    <location>
        <begin position="64"/>
        <end position="76"/>
    </location>
</feature>
<proteinExistence type="predicted"/>
<dbReference type="AlphaFoldDB" id="A0AA40DEC7"/>
<protein>
    <submittedName>
        <fullName evidence="2">Uncharacterized protein</fullName>
    </submittedName>
</protein>
<evidence type="ECO:0000313" key="3">
    <source>
        <dbReference type="Proteomes" id="UP001174997"/>
    </source>
</evidence>
<sequence length="213" mass="23979">MNGCPPTGTTHFKQVLPTSFAHSYNPPTQPIPLPTFCPCCLAAISPLDLTTNLPSSYTMAIEQQSTTTTPIQSQSPAMMPSSLPIQQQQEQREQKQQQQQSAMRALYGLTPEQETILRENTTPPSVMQALELARESEAGATEPTVAKIVIEAYHKIWNKLATRPDLYLMTEHEFAIFNHFQSRWPDKEIAMRAVARYWDNTWAFATPAGRDRS</sequence>
<reference evidence="2" key="1">
    <citation type="submission" date="2023-06" db="EMBL/GenBank/DDBJ databases">
        <title>Genome-scale phylogeny and comparative genomics of the fungal order Sordariales.</title>
        <authorList>
            <consortium name="Lawrence Berkeley National Laboratory"/>
            <person name="Hensen N."/>
            <person name="Bonometti L."/>
            <person name="Westerberg I."/>
            <person name="Brannstrom I.O."/>
            <person name="Guillou S."/>
            <person name="Cros-Aarteil S."/>
            <person name="Calhoun S."/>
            <person name="Haridas S."/>
            <person name="Kuo A."/>
            <person name="Mondo S."/>
            <person name="Pangilinan J."/>
            <person name="Riley R."/>
            <person name="Labutti K."/>
            <person name="Andreopoulos B."/>
            <person name="Lipzen A."/>
            <person name="Chen C."/>
            <person name="Yanf M."/>
            <person name="Daum C."/>
            <person name="Ng V."/>
            <person name="Clum A."/>
            <person name="Steindorff A."/>
            <person name="Ohm R."/>
            <person name="Martin F."/>
            <person name="Silar P."/>
            <person name="Natvig D."/>
            <person name="Lalanne C."/>
            <person name="Gautier V."/>
            <person name="Ament-Velasquez S.L."/>
            <person name="Kruys A."/>
            <person name="Hutchinson M.I."/>
            <person name="Powell A.J."/>
            <person name="Barry K."/>
            <person name="Miller A.N."/>
            <person name="Grigoriev I.V."/>
            <person name="Debuchy R."/>
            <person name="Gladieux P."/>
            <person name="Thoren M.H."/>
            <person name="Johannesson H."/>
        </authorList>
    </citation>
    <scope>NUCLEOTIDE SEQUENCE</scope>
    <source>
        <strain evidence="2">CBS 307.81</strain>
    </source>
</reference>
<organism evidence="2 3">
    <name type="scientific">Cercophora samala</name>
    <dbReference type="NCBI Taxonomy" id="330535"/>
    <lineage>
        <taxon>Eukaryota</taxon>
        <taxon>Fungi</taxon>
        <taxon>Dikarya</taxon>
        <taxon>Ascomycota</taxon>
        <taxon>Pezizomycotina</taxon>
        <taxon>Sordariomycetes</taxon>
        <taxon>Sordariomycetidae</taxon>
        <taxon>Sordariales</taxon>
        <taxon>Lasiosphaeriaceae</taxon>
        <taxon>Cercophora</taxon>
    </lineage>
</organism>